<evidence type="ECO:0000313" key="3">
    <source>
        <dbReference type="EMBL" id="OHA42188.1"/>
    </source>
</evidence>
<dbReference type="InterPro" id="IPR036366">
    <property type="entry name" value="PGBDSf"/>
</dbReference>
<dbReference type="SUPFAM" id="SSF47090">
    <property type="entry name" value="PGBD-like"/>
    <property type="match status" value="1"/>
</dbReference>
<dbReference type="InterPro" id="IPR002477">
    <property type="entry name" value="Peptidoglycan-bd-like"/>
</dbReference>
<dbReference type="EMBL" id="MHSK01000017">
    <property type="protein sequence ID" value="OHA42188.1"/>
    <property type="molecule type" value="Genomic_DNA"/>
</dbReference>
<dbReference type="Proteomes" id="UP000177269">
    <property type="component" value="Unassembled WGS sequence"/>
</dbReference>
<name>A0A1G2P1I5_9BACT</name>
<dbReference type="Gene3D" id="1.10.101.10">
    <property type="entry name" value="PGBD-like superfamily/PGBD"/>
    <property type="match status" value="1"/>
</dbReference>
<protein>
    <recommendedName>
        <fullName evidence="2">Peptidoglycan binding-like domain-containing protein</fullName>
    </recommendedName>
</protein>
<reference evidence="3 4" key="1">
    <citation type="journal article" date="2016" name="Nat. Commun.">
        <title>Thousands of microbial genomes shed light on interconnected biogeochemical processes in an aquifer system.</title>
        <authorList>
            <person name="Anantharaman K."/>
            <person name="Brown C.T."/>
            <person name="Hug L.A."/>
            <person name="Sharon I."/>
            <person name="Castelle C.J."/>
            <person name="Probst A.J."/>
            <person name="Thomas B.C."/>
            <person name="Singh A."/>
            <person name="Wilkins M.J."/>
            <person name="Karaoz U."/>
            <person name="Brodie E.L."/>
            <person name="Williams K.H."/>
            <person name="Hubbard S.S."/>
            <person name="Banfield J.F."/>
        </authorList>
    </citation>
    <scope>NUCLEOTIDE SEQUENCE [LARGE SCALE GENOMIC DNA]</scope>
</reference>
<feature type="domain" description="Peptidoglycan binding-like" evidence="2">
    <location>
        <begin position="57"/>
        <end position="113"/>
    </location>
</feature>
<sequence>MNIISNKSEKSLSKRLTVVVLGLALIASGFVVPANTEAQSATSVLVQFNRDLTMGSTGTDVAALQTILIEKGFLNIPPGVAKGYFGPLTRSALARYQASVGIMPSVGYFGPITKAHFNSMAGVTPQVPGCPPGAIFNFLTGARCDAVQVPGCPPGAIFNFLTGVRCDLASPSPSPSPTPDGDGDDDDELSGGAGSISSYKLISALNNERVGEDEKDVNIAGLEIEASQGSDIEISAIRLVFDGGTATSDFDRYADDVSIWLDGEEVARVDASEFDDDNDWSSTVTLDRGAIIRRGDKGEVIVAISGIRNLDSADEGDTWTVDFRSVRFRDAQGATISEDPGTAVRTLSFESFAAARNAELRIRADDDSINQERVIDVHATDDTDNVAITSFTLEARGNSDLEITKFGVNVDVTGAAHVDDAISAIYLWIDGERVATGVAFDDADGVNVGQDEDYLFDDIDFIIEAGDTVNAEIRVDFNSTAGDLDEGDTIMVTLGETETDQANLVDVEDESGTQLQDADISGQVTAGPHSLFAAGINVTFVSSNATTDGASAGTATGDDTGIYEIVFDVTSFGDDVFIDGDVIASTTANAIVAGADGIIWGTTTNSSATTTFDSIVSFAILEAEGFEGSSSSAPDVTTTGALSYGVPEGETRRFKLKINLGPVTGDVQAGIRLRGISWDTDSGDTHDNLYNFNLGRFRTDTIFLNQQD</sequence>
<evidence type="ECO:0000259" key="2">
    <source>
        <dbReference type="Pfam" id="PF01471"/>
    </source>
</evidence>
<evidence type="ECO:0000256" key="1">
    <source>
        <dbReference type="SAM" id="MobiDB-lite"/>
    </source>
</evidence>
<dbReference type="InterPro" id="IPR036365">
    <property type="entry name" value="PGBD-like_sf"/>
</dbReference>
<organism evidence="3 4">
    <name type="scientific">Candidatus Taylorbacteria bacterium RIFCSPLOWO2_12_FULL_43_20</name>
    <dbReference type="NCBI Taxonomy" id="1802332"/>
    <lineage>
        <taxon>Bacteria</taxon>
        <taxon>Candidatus Tayloriibacteriota</taxon>
    </lineage>
</organism>
<dbReference type="Pfam" id="PF01471">
    <property type="entry name" value="PG_binding_1"/>
    <property type="match status" value="1"/>
</dbReference>
<comment type="caution">
    <text evidence="3">The sequence shown here is derived from an EMBL/GenBank/DDBJ whole genome shotgun (WGS) entry which is preliminary data.</text>
</comment>
<evidence type="ECO:0000313" key="4">
    <source>
        <dbReference type="Proteomes" id="UP000177269"/>
    </source>
</evidence>
<gene>
    <name evidence="3" type="ORF">A3G52_00335</name>
</gene>
<dbReference type="AlphaFoldDB" id="A0A1G2P1I5"/>
<feature type="region of interest" description="Disordered" evidence="1">
    <location>
        <begin position="169"/>
        <end position="194"/>
    </location>
</feature>
<accession>A0A1G2P1I5</accession>
<proteinExistence type="predicted"/>